<feature type="repeat" description="PPR" evidence="2">
    <location>
        <begin position="481"/>
        <end position="515"/>
    </location>
</feature>
<dbReference type="STRING" id="139420.A0A371DD50"/>
<dbReference type="OrthoDB" id="185373at2759"/>
<evidence type="ECO:0000313" key="5">
    <source>
        <dbReference type="Proteomes" id="UP000256964"/>
    </source>
</evidence>
<feature type="repeat" description="PPR" evidence="2">
    <location>
        <begin position="446"/>
        <end position="480"/>
    </location>
</feature>
<dbReference type="Gene3D" id="1.25.40.10">
    <property type="entry name" value="Tetratricopeptide repeat domain"/>
    <property type="match status" value="3"/>
</dbReference>
<feature type="repeat" description="PPR" evidence="2">
    <location>
        <begin position="558"/>
        <end position="592"/>
    </location>
</feature>
<evidence type="ECO:0000256" key="3">
    <source>
        <dbReference type="SAM" id="MobiDB-lite"/>
    </source>
</evidence>
<proteinExistence type="predicted"/>
<keyword evidence="5" id="KW-1185">Reference proteome</keyword>
<dbReference type="PANTHER" id="PTHR47933:SF11">
    <property type="entry name" value="PENTATRICOPEPTIDE REPEAT-CONTAINING PROTEIN 2"/>
    <property type="match status" value="1"/>
</dbReference>
<gene>
    <name evidence="4" type="ORF">OH76DRAFT_448511</name>
</gene>
<dbReference type="Pfam" id="PF13812">
    <property type="entry name" value="PPR_3"/>
    <property type="match status" value="1"/>
</dbReference>
<evidence type="ECO:0008006" key="6">
    <source>
        <dbReference type="Google" id="ProtNLM"/>
    </source>
</evidence>
<evidence type="ECO:0000256" key="2">
    <source>
        <dbReference type="PROSITE-ProRule" id="PRU00708"/>
    </source>
</evidence>
<keyword evidence="1" id="KW-0677">Repeat</keyword>
<name>A0A371DD50_9APHY</name>
<accession>A0A371DD50</accession>
<dbReference type="Pfam" id="PF13041">
    <property type="entry name" value="PPR_2"/>
    <property type="match status" value="2"/>
</dbReference>
<dbReference type="GO" id="GO:0003729">
    <property type="term" value="F:mRNA binding"/>
    <property type="evidence" value="ECO:0007669"/>
    <property type="project" value="TreeGrafter"/>
</dbReference>
<dbReference type="EMBL" id="KZ857399">
    <property type="protein sequence ID" value="RDX50430.1"/>
    <property type="molecule type" value="Genomic_DNA"/>
</dbReference>
<dbReference type="InterPro" id="IPR011990">
    <property type="entry name" value="TPR-like_helical_dom_sf"/>
</dbReference>
<organism evidence="4 5">
    <name type="scientific">Lentinus brumalis</name>
    <dbReference type="NCBI Taxonomy" id="2498619"/>
    <lineage>
        <taxon>Eukaryota</taxon>
        <taxon>Fungi</taxon>
        <taxon>Dikarya</taxon>
        <taxon>Basidiomycota</taxon>
        <taxon>Agaricomycotina</taxon>
        <taxon>Agaricomycetes</taxon>
        <taxon>Polyporales</taxon>
        <taxon>Polyporaceae</taxon>
        <taxon>Lentinus</taxon>
    </lineage>
</organism>
<dbReference type="Proteomes" id="UP000256964">
    <property type="component" value="Unassembled WGS sequence"/>
</dbReference>
<feature type="region of interest" description="Disordered" evidence="3">
    <location>
        <begin position="266"/>
        <end position="289"/>
    </location>
</feature>
<evidence type="ECO:0000313" key="4">
    <source>
        <dbReference type="EMBL" id="RDX50430.1"/>
    </source>
</evidence>
<feature type="repeat" description="PPR" evidence="2">
    <location>
        <begin position="411"/>
        <end position="445"/>
    </location>
</feature>
<dbReference type="NCBIfam" id="TIGR00756">
    <property type="entry name" value="PPR"/>
    <property type="match status" value="1"/>
</dbReference>
<sequence length="809" mass="91426">MWQLLPSRGHTVRRNVQAPDVSSLALTLPVREHRKYYGPVSVPAALSSTTYPRMLLRTASHGIPPAITLDFLVPSPILRRTLCQASTRSLPLALPHNVRGAALSSQATARGSSPTLTPGAVIAHLDQQHHVFESQPLDTLTNTQIEAFNKAIPELRAAFMERDVSKLRAVWVKVKTRKLLAFFGHPQHLVVSKCILNHCLNTPRRAPFTKEENNVLSEMALFNATAGWTDGLRALMLRAVWRKQSRDALTLYDRYLSALRSKAVLRDREAEPSQPAEATSHSSPPAPSPIRDEILLCAVTAYADSDAFRDALHVYLRAGTRISPSTLEDFLPLVRPDLRSKVEEYARRLDTASLLSRPEALMKHLLNLTRDNAAQSLTRLYTHTIAGAQDPDPWLAVESADLSETRVVLLPHFFWPSFLKSFLSLRRTDLAMQLWDDMLKLGVVPQPVTWNALLDGYARNREVDSVLSTWDLMTTQGVKHDALSYRALIHALYQAGRYEEGEKHFAAFEKEFVKPGGSHDEAILVVYNTHIHDLLFVSRDQAAYALLEKMETHGPKPDIVTYNTFLRYNARKGDLKAMAQLLRKLEPRGIVADNHTFSTILSAMLKVRPDADKMMINFMKKQGVEPDTTSLTAVIDHLVRERTLESFRAAMDLLTKMERNEYPNAEPNEITYTSLLTGINRGDWLEPSVAADCSKQIWERMRSRGIRPNRSTYNVLIRASLGYPGREGVEGAMAYYRDMLKERVHMGNDTWYVLLRGLADRKEIQLAAEVVEDMRRLKRDNMPQSLRILAHTIIRLSTSNSKRSRGSYL</sequence>
<dbReference type="InterPro" id="IPR002885">
    <property type="entry name" value="PPR_rpt"/>
</dbReference>
<evidence type="ECO:0000256" key="1">
    <source>
        <dbReference type="ARBA" id="ARBA00022737"/>
    </source>
</evidence>
<dbReference type="InterPro" id="IPR051240">
    <property type="entry name" value="Mito_RNA-Proc/Resp"/>
</dbReference>
<dbReference type="AlphaFoldDB" id="A0A371DD50"/>
<dbReference type="PROSITE" id="PS51375">
    <property type="entry name" value="PPR"/>
    <property type="match status" value="4"/>
</dbReference>
<protein>
    <recommendedName>
        <fullName evidence="6">Pentacotripeptide-repeat region of PRORP domain-containing protein</fullName>
    </recommendedName>
</protein>
<dbReference type="PANTHER" id="PTHR47933">
    <property type="entry name" value="PENTATRICOPEPTIDE REPEAT-CONTAINING PROTEIN 1, MITOCHONDRIAL"/>
    <property type="match status" value="1"/>
</dbReference>
<reference evidence="4 5" key="1">
    <citation type="journal article" date="2018" name="Biotechnol. Biofuels">
        <title>Integrative visual omics of the white-rot fungus Polyporus brumalis exposes the biotechnological potential of its oxidative enzymes for delignifying raw plant biomass.</title>
        <authorList>
            <person name="Miyauchi S."/>
            <person name="Rancon A."/>
            <person name="Drula E."/>
            <person name="Hage H."/>
            <person name="Chaduli D."/>
            <person name="Favel A."/>
            <person name="Grisel S."/>
            <person name="Henrissat B."/>
            <person name="Herpoel-Gimbert I."/>
            <person name="Ruiz-Duenas F.J."/>
            <person name="Chevret D."/>
            <person name="Hainaut M."/>
            <person name="Lin J."/>
            <person name="Wang M."/>
            <person name="Pangilinan J."/>
            <person name="Lipzen A."/>
            <person name="Lesage-Meessen L."/>
            <person name="Navarro D."/>
            <person name="Riley R."/>
            <person name="Grigoriev I.V."/>
            <person name="Zhou S."/>
            <person name="Raouche S."/>
            <person name="Rosso M.N."/>
        </authorList>
    </citation>
    <scope>NUCLEOTIDE SEQUENCE [LARGE SCALE GENOMIC DNA]</scope>
    <source>
        <strain evidence="4 5">BRFM 1820</strain>
    </source>
</reference>